<gene>
    <name evidence="1" type="ORF">J2Z56_002681</name>
    <name evidence="2" type="ORF">J2Z57_002806</name>
</gene>
<name>A0A9X0YKG3_9FLAO</name>
<evidence type="ECO:0008006" key="5">
    <source>
        <dbReference type="Google" id="ProtNLM"/>
    </source>
</evidence>
<organism evidence="1 3">
    <name type="scientific">Formosa algae</name>
    <dbReference type="NCBI Taxonomy" id="225843"/>
    <lineage>
        <taxon>Bacteria</taxon>
        <taxon>Pseudomonadati</taxon>
        <taxon>Bacteroidota</taxon>
        <taxon>Flavobacteriia</taxon>
        <taxon>Flavobacteriales</taxon>
        <taxon>Flavobacteriaceae</taxon>
        <taxon>Formosa</taxon>
    </lineage>
</organism>
<comment type="caution">
    <text evidence="1">The sequence shown here is derived from an EMBL/GenBank/DDBJ whole genome shotgun (WGS) entry which is preliminary data.</text>
</comment>
<evidence type="ECO:0000313" key="3">
    <source>
        <dbReference type="Proteomes" id="UP001138672"/>
    </source>
</evidence>
<evidence type="ECO:0000313" key="1">
    <source>
        <dbReference type="EMBL" id="MBP1840750.1"/>
    </source>
</evidence>
<keyword evidence="4" id="KW-1185">Reference proteome</keyword>
<dbReference type="EMBL" id="JAGGJQ010000008">
    <property type="protein sequence ID" value="MBP1840750.1"/>
    <property type="molecule type" value="Genomic_DNA"/>
</dbReference>
<proteinExistence type="predicted"/>
<dbReference type="Proteomes" id="UP001138672">
    <property type="component" value="Unassembled WGS sequence"/>
</dbReference>
<dbReference type="Pfam" id="PF12636">
    <property type="entry name" value="DUF3781"/>
    <property type="match status" value="1"/>
</dbReference>
<sequence length="86" mass="10153">MDDKKQEIIKNLCYTDLVYGRINKKLSTNFPNAQVELFIDKVLKKTDKKFYKKIGKNYYVTNSEDNVRITINSNTFRVITVDKLVK</sequence>
<dbReference type="RefSeq" id="WP_057784182.1">
    <property type="nucleotide sequence ID" value="NZ_JAGGJQ010000008.1"/>
</dbReference>
<dbReference type="AlphaFoldDB" id="A0A9X0YKG3"/>
<protein>
    <recommendedName>
        <fullName evidence="5">DUF3781 domain-containing protein</fullName>
    </recommendedName>
</protein>
<reference evidence="1" key="1">
    <citation type="submission" date="2021-03" db="EMBL/GenBank/DDBJ databases">
        <title>Genomic Encyclopedia of Type Strains, Phase IV (KMG-IV): sequencing the most valuable type-strain genomes for metagenomic binning, comparative biology and taxonomic classification.</title>
        <authorList>
            <person name="Goeker M."/>
        </authorList>
    </citation>
    <scope>NUCLEOTIDE SEQUENCE</scope>
    <source>
        <strain evidence="1">DSM 15523</strain>
        <strain evidence="2 4">DSM 16476</strain>
    </source>
</reference>
<dbReference type="EMBL" id="JAUSUU010000008">
    <property type="protein sequence ID" value="MDQ0336353.1"/>
    <property type="molecule type" value="Genomic_DNA"/>
</dbReference>
<accession>A0A9X0YKG3</accession>
<dbReference type="OrthoDB" id="1093942at2"/>
<evidence type="ECO:0000313" key="4">
    <source>
        <dbReference type="Proteomes" id="UP001231587"/>
    </source>
</evidence>
<evidence type="ECO:0000313" key="2">
    <source>
        <dbReference type="EMBL" id="MDQ0336353.1"/>
    </source>
</evidence>
<dbReference type="Proteomes" id="UP001231587">
    <property type="component" value="Unassembled WGS sequence"/>
</dbReference>
<dbReference type="InterPro" id="IPR024229">
    <property type="entry name" value="DUF3781"/>
</dbReference>